<accession>A0ABS1W2G5</accession>
<feature type="transmembrane region" description="Helical" evidence="2">
    <location>
        <begin position="33"/>
        <end position="53"/>
    </location>
</feature>
<sequence>MKLSDLLEGAPPARYTVDDFVTAGRRRKRRRNAGWAIAAVVAVAIAIGVPQILTRQQTHPVTPEPAPTRALDRLFKTYKVGALTVGDPEWVGVNNQTTYIGRDRPPGRPLRAVGTLSVYRPGFNPTPAWDSASVTEPIGGRSAYFAQPRATGYDVGVWTPTRVLVWQYAENATAVVTAYDRHLGLTETEMRAVAAKFALQATPQPIRQAYTVGHTPPGLKLAAVEYSMRGQGSVVFVPDAASAEFESTFRDSETEQLLANLDPQNRRIPGPTPVPPGGMVIDFRLGGSSEIGPEPECRANKNPGLAPYAGPTWTTECRVMIVPLPDESAPLDQDSPTGVQLTVRAGDSVSADQLRQVAASAKSTGPFGVASSWTPSVEAFPTSAQLPRD</sequence>
<reference evidence="3 4" key="1">
    <citation type="submission" date="2021-01" db="EMBL/GenBank/DDBJ databases">
        <title>Actinoplanes sp. nov. LDG1-01 isolated from lichen.</title>
        <authorList>
            <person name="Saeng-In P."/>
            <person name="Phongsopitanun W."/>
            <person name="Kanchanasin P."/>
            <person name="Yuki M."/>
            <person name="Kudo T."/>
            <person name="Ohkuma M."/>
            <person name="Tanasupawat S."/>
        </authorList>
    </citation>
    <scope>NUCLEOTIDE SEQUENCE [LARGE SCALE GENOMIC DNA]</scope>
    <source>
        <strain evidence="3 4">LDG1-01</strain>
    </source>
</reference>
<evidence type="ECO:0000313" key="4">
    <source>
        <dbReference type="Proteomes" id="UP000598996"/>
    </source>
</evidence>
<feature type="region of interest" description="Disordered" evidence="1">
    <location>
        <begin position="364"/>
        <end position="389"/>
    </location>
</feature>
<keyword evidence="4" id="KW-1185">Reference proteome</keyword>
<organism evidence="3 4">
    <name type="scientific">Paractinoplanes lichenicola</name>
    <dbReference type="NCBI Taxonomy" id="2802976"/>
    <lineage>
        <taxon>Bacteria</taxon>
        <taxon>Bacillati</taxon>
        <taxon>Actinomycetota</taxon>
        <taxon>Actinomycetes</taxon>
        <taxon>Micromonosporales</taxon>
        <taxon>Micromonosporaceae</taxon>
        <taxon>Paractinoplanes</taxon>
    </lineage>
</organism>
<comment type="caution">
    <text evidence="3">The sequence shown here is derived from an EMBL/GenBank/DDBJ whole genome shotgun (WGS) entry which is preliminary data.</text>
</comment>
<keyword evidence="2" id="KW-0812">Transmembrane</keyword>
<evidence type="ECO:0000313" key="3">
    <source>
        <dbReference type="EMBL" id="MBL7260893.1"/>
    </source>
</evidence>
<name>A0ABS1W2G5_9ACTN</name>
<dbReference type="EMBL" id="JAENHO010000016">
    <property type="protein sequence ID" value="MBL7260893.1"/>
    <property type="molecule type" value="Genomic_DNA"/>
</dbReference>
<protein>
    <submittedName>
        <fullName evidence="3">Uncharacterized protein</fullName>
    </submittedName>
</protein>
<gene>
    <name evidence="3" type="ORF">JKJ07_42075</name>
</gene>
<evidence type="ECO:0000256" key="2">
    <source>
        <dbReference type="SAM" id="Phobius"/>
    </source>
</evidence>
<dbReference type="RefSeq" id="WP_202997619.1">
    <property type="nucleotide sequence ID" value="NZ_JAENHO010000016.1"/>
</dbReference>
<proteinExistence type="predicted"/>
<dbReference type="Proteomes" id="UP000598996">
    <property type="component" value="Unassembled WGS sequence"/>
</dbReference>
<evidence type="ECO:0000256" key="1">
    <source>
        <dbReference type="SAM" id="MobiDB-lite"/>
    </source>
</evidence>
<keyword evidence="2" id="KW-1133">Transmembrane helix</keyword>
<keyword evidence="2" id="KW-0472">Membrane</keyword>